<dbReference type="InterPro" id="IPR020472">
    <property type="entry name" value="WD40_PAC1"/>
</dbReference>
<dbReference type="Gene3D" id="2.130.10.10">
    <property type="entry name" value="YVTN repeat-like/Quinoprotein amine dehydrogenase"/>
    <property type="match status" value="2"/>
</dbReference>
<evidence type="ECO:0000313" key="8">
    <source>
        <dbReference type="EMBL" id="CAI8052657.1"/>
    </source>
</evidence>
<feature type="repeat" description="WD" evidence="5">
    <location>
        <begin position="215"/>
        <end position="256"/>
    </location>
</feature>
<dbReference type="Proteomes" id="UP001174909">
    <property type="component" value="Unassembled WGS sequence"/>
</dbReference>
<dbReference type="PRINTS" id="PR00320">
    <property type="entry name" value="GPROTEINBRPT"/>
</dbReference>
<evidence type="ECO:0000313" key="9">
    <source>
        <dbReference type="Proteomes" id="UP001174909"/>
    </source>
</evidence>
<dbReference type="PANTHER" id="PTHR19848">
    <property type="entry name" value="WD40 REPEAT PROTEIN"/>
    <property type="match status" value="1"/>
</dbReference>
<dbReference type="PROSITE" id="PS50082">
    <property type="entry name" value="WD_REPEATS_2"/>
    <property type="match status" value="3"/>
</dbReference>
<comment type="subcellular location">
    <subcellularLocation>
        <location evidence="1">Nucleus</location>
        <location evidence="1">Nucleolus</location>
    </subcellularLocation>
</comment>
<dbReference type="SMART" id="SM00320">
    <property type="entry name" value="WD40"/>
    <property type="match status" value="3"/>
</dbReference>
<evidence type="ECO:0000256" key="5">
    <source>
        <dbReference type="PROSITE-ProRule" id="PRU00221"/>
    </source>
</evidence>
<dbReference type="InterPro" id="IPR019775">
    <property type="entry name" value="WD40_repeat_CS"/>
</dbReference>
<feature type="repeat" description="WD" evidence="5">
    <location>
        <begin position="173"/>
        <end position="214"/>
    </location>
</feature>
<organism evidence="8 9">
    <name type="scientific">Geodia barretti</name>
    <name type="common">Barrett's horny sponge</name>
    <dbReference type="NCBI Taxonomy" id="519541"/>
    <lineage>
        <taxon>Eukaryota</taxon>
        <taxon>Metazoa</taxon>
        <taxon>Porifera</taxon>
        <taxon>Demospongiae</taxon>
        <taxon>Heteroscleromorpha</taxon>
        <taxon>Tetractinellida</taxon>
        <taxon>Astrophorina</taxon>
        <taxon>Geodiidae</taxon>
        <taxon>Geodia</taxon>
    </lineage>
</organism>
<dbReference type="InterPro" id="IPR001680">
    <property type="entry name" value="WD40_rpt"/>
</dbReference>
<comment type="caution">
    <text evidence="8">The sequence shown here is derived from an EMBL/GenBank/DDBJ whole genome shotgun (WGS) entry which is preliminary data.</text>
</comment>
<evidence type="ECO:0000256" key="2">
    <source>
        <dbReference type="ARBA" id="ARBA00022574"/>
    </source>
</evidence>
<reference evidence="8" key="1">
    <citation type="submission" date="2023-03" db="EMBL/GenBank/DDBJ databases">
        <authorList>
            <person name="Steffen K."/>
            <person name="Cardenas P."/>
        </authorList>
    </citation>
    <scope>NUCLEOTIDE SEQUENCE</scope>
</reference>
<sequence length="407" mass="44270">NDQGSGTADGPESGRQSHAGSWSNGPVRRQTSCPVLLLGPHPEAGRRTRRGACGGTGKDGPLNHTTCAKRMEAGEDEKRVLAQFKSEDGVLVGTPFDLPLGVTKDSLAALCTAVLENDDETVYEFYVHELEVRESLAEVLERGSGGTERLVEIVYQPQARFRVQSITHCTSSIPGHSEAVIAVQFSPDGRSLASGSGDTTVRLWDIFTETPLHTCKAHKHWILCIAWSPDGKRLASGCKNGQVCVWEAETGRQVGHTLSGHKQWITSLAWQPLHLDPSCRLLASASKDATVRIWDVVLCKAVMVLSGHTQSVTGIKWVGRDSSTRLHKIGPSKCGGQKMDVCLSQSPSHGHCPNTWLSSTTTTLSEQLPIDPADPARHHTESQKMGHFELQRRPLFDTSRLSRAVRG</sequence>
<dbReference type="PANTHER" id="PTHR19848:SF0">
    <property type="entry name" value="NOTCHLESS PROTEIN HOMOLOG 1"/>
    <property type="match status" value="1"/>
</dbReference>
<dbReference type="PROSITE" id="PS50294">
    <property type="entry name" value="WD_REPEATS_REGION"/>
    <property type="match status" value="3"/>
</dbReference>
<name>A0AA35TT75_GEOBA</name>
<dbReference type="InterPro" id="IPR012972">
    <property type="entry name" value="NLE"/>
</dbReference>
<keyword evidence="2 5" id="KW-0853">WD repeat</keyword>
<gene>
    <name evidence="8" type="ORF">GBAR_LOCUS28794</name>
</gene>
<feature type="domain" description="NLE" evidence="7">
    <location>
        <begin position="80"/>
        <end position="140"/>
    </location>
</feature>
<feature type="region of interest" description="Disordered" evidence="6">
    <location>
        <begin position="1"/>
        <end position="64"/>
    </location>
</feature>
<evidence type="ECO:0000256" key="6">
    <source>
        <dbReference type="SAM" id="MobiDB-lite"/>
    </source>
</evidence>
<feature type="region of interest" description="Disordered" evidence="6">
    <location>
        <begin position="363"/>
        <end position="389"/>
    </location>
</feature>
<evidence type="ECO:0000259" key="7">
    <source>
        <dbReference type="Pfam" id="PF08154"/>
    </source>
</evidence>
<feature type="repeat" description="WD" evidence="5">
    <location>
        <begin position="258"/>
        <end position="296"/>
    </location>
</feature>
<dbReference type="Pfam" id="PF00400">
    <property type="entry name" value="WD40"/>
    <property type="match status" value="3"/>
</dbReference>
<protein>
    <submittedName>
        <fullName evidence="8">Notchless protein homolog 1</fullName>
    </submittedName>
</protein>
<dbReference type="Pfam" id="PF08154">
    <property type="entry name" value="NLE"/>
    <property type="match status" value="1"/>
</dbReference>
<dbReference type="GO" id="GO:0005730">
    <property type="term" value="C:nucleolus"/>
    <property type="evidence" value="ECO:0007669"/>
    <property type="project" value="UniProtKB-SubCell"/>
</dbReference>
<keyword evidence="9" id="KW-1185">Reference proteome</keyword>
<keyword evidence="3" id="KW-0677">Repeat</keyword>
<evidence type="ECO:0000256" key="3">
    <source>
        <dbReference type="ARBA" id="ARBA00022737"/>
    </source>
</evidence>
<accession>A0AA35TT75</accession>
<evidence type="ECO:0000256" key="4">
    <source>
        <dbReference type="ARBA" id="ARBA00023242"/>
    </source>
</evidence>
<dbReference type="InterPro" id="IPR015943">
    <property type="entry name" value="WD40/YVTN_repeat-like_dom_sf"/>
</dbReference>
<proteinExistence type="predicted"/>
<dbReference type="EMBL" id="CASHTH010004028">
    <property type="protein sequence ID" value="CAI8052657.1"/>
    <property type="molecule type" value="Genomic_DNA"/>
</dbReference>
<dbReference type="GO" id="GO:0007219">
    <property type="term" value="P:Notch signaling pathway"/>
    <property type="evidence" value="ECO:0007669"/>
    <property type="project" value="TreeGrafter"/>
</dbReference>
<dbReference type="CDD" id="cd00200">
    <property type="entry name" value="WD40"/>
    <property type="match status" value="1"/>
</dbReference>
<dbReference type="AlphaFoldDB" id="A0AA35TT75"/>
<keyword evidence="4" id="KW-0539">Nucleus</keyword>
<dbReference type="SUPFAM" id="SSF50978">
    <property type="entry name" value="WD40 repeat-like"/>
    <property type="match status" value="1"/>
</dbReference>
<feature type="compositionally biased region" description="Basic and acidic residues" evidence="6">
    <location>
        <begin position="374"/>
        <end position="389"/>
    </location>
</feature>
<feature type="non-terminal residue" evidence="8">
    <location>
        <position position="407"/>
    </location>
</feature>
<dbReference type="GO" id="GO:0000027">
    <property type="term" value="P:ribosomal large subunit assembly"/>
    <property type="evidence" value="ECO:0007669"/>
    <property type="project" value="TreeGrafter"/>
</dbReference>
<dbReference type="PROSITE" id="PS00678">
    <property type="entry name" value="WD_REPEATS_1"/>
    <property type="match status" value="3"/>
</dbReference>
<feature type="compositionally biased region" description="Polar residues" evidence="6">
    <location>
        <begin position="14"/>
        <end position="33"/>
    </location>
</feature>
<evidence type="ECO:0000256" key="1">
    <source>
        <dbReference type="ARBA" id="ARBA00004604"/>
    </source>
</evidence>
<dbReference type="InterPro" id="IPR036322">
    <property type="entry name" value="WD40_repeat_dom_sf"/>
</dbReference>